<dbReference type="WBParaSite" id="NBR_0002276401-mRNA-1">
    <property type="protein sequence ID" value="NBR_0002276401-mRNA-1"/>
    <property type="gene ID" value="NBR_0002276401"/>
</dbReference>
<dbReference type="EMBL" id="UYSL01029061">
    <property type="protein sequence ID" value="VDL87804.1"/>
    <property type="molecule type" value="Genomic_DNA"/>
</dbReference>
<evidence type="ECO:0000313" key="1">
    <source>
        <dbReference type="EMBL" id="VDL87804.1"/>
    </source>
</evidence>
<proteinExistence type="predicted"/>
<sequence length="67" mass="7391">MRTQIAYSYLTATPVNASPATWTCPPMRISNLDEFAHSAQSALSRPPISFSSLMAPVRLVHTSSRLR</sequence>
<dbReference type="Proteomes" id="UP000271162">
    <property type="component" value="Unassembled WGS sequence"/>
</dbReference>
<keyword evidence="2" id="KW-1185">Reference proteome</keyword>
<dbReference type="AlphaFoldDB" id="A0A0N4YZU2"/>
<organism evidence="3">
    <name type="scientific">Nippostrongylus brasiliensis</name>
    <name type="common">Rat hookworm</name>
    <dbReference type="NCBI Taxonomy" id="27835"/>
    <lineage>
        <taxon>Eukaryota</taxon>
        <taxon>Metazoa</taxon>
        <taxon>Ecdysozoa</taxon>
        <taxon>Nematoda</taxon>
        <taxon>Chromadorea</taxon>
        <taxon>Rhabditida</taxon>
        <taxon>Rhabditina</taxon>
        <taxon>Rhabditomorpha</taxon>
        <taxon>Strongyloidea</taxon>
        <taxon>Heligmosomidae</taxon>
        <taxon>Nippostrongylus</taxon>
    </lineage>
</organism>
<evidence type="ECO:0000313" key="2">
    <source>
        <dbReference type="Proteomes" id="UP000271162"/>
    </source>
</evidence>
<reference evidence="3" key="1">
    <citation type="submission" date="2017-02" db="UniProtKB">
        <authorList>
            <consortium name="WormBaseParasite"/>
        </authorList>
    </citation>
    <scope>IDENTIFICATION</scope>
</reference>
<protein>
    <submittedName>
        <fullName evidence="1 3">Uncharacterized protein</fullName>
    </submittedName>
</protein>
<reference evidence="1 2" key="2">
    <citation type="submission" date="2018-11" db="EMBL/GenBank/DDBJ databases">
        <authorList>
            <consortium name="Pathogen Informatics"/>
        </authorList>
    </citation>
    <scope>NUCLEOTIDE SEQUENCE [LARGE SCALE GENOMIC DNA]</scope>
</reference>
<evidence type="ECO:0000313" key="3">
    <source>
        <dbReference type="WBParaSite" id="NBR_0002276401-mRNA-1"/>
    </source>
</evidence>
<name>A0A0N4YZU2_NIPBR</name>
<accession>A0A0N4YZU2</accession>
<gene>
    <name evidence="1" type="ORF">NBR_LOCUS22765</name>
</gene>